<name>A0ABW4ZKP0_9SPHI</name>
<reference evidence="3" key="1">
    <citation type="journal article" date="2019" name="Int. J. Syst. Evol. Microbiol.">
        <title>The Global Catalogue of Microorganisms (GCM) 10K type strain sequencing project: providing services to taxonomists for standard genome sequencing and annotation.</title>
        <authorList>
            <consortium name="The Broad Institute Genomics Platform"/>
            <consortium name="The Broad Institute Genome Sequencing Center for Infectious Disease"/>
            <person name="Wu L."/>
            <person name="Ma J."/>
        </authorList>
    </citation>
    <scope>NUCLEOTIDE SEQUENCE [LARGE SCALE GENOMIC DNA]</scope>
    <source>
        <strain evidence="3">KCTC 42217</strain>
    </source>
</reference>
<dbReference type="SMART" id="SM00554">
    <property type="entry name" value="FAS1"/>
    <property type="match status" value="1"/>
</dbReference>
<dbReference type="PROSITE" id="PS50213">
    <property type="entry name" value="FAS1"/>
    <property type="match status" value="1"/>
</dbReference>
<proteinExistence type="predicted"/>
<comment type="caution">
    <text evidence="2">The sequence shown here is derived from an EMBL/GenBank/DDBJ whole genome shotgun (WGS) entry which is preliminary data.</text>
</comment>
<evidence type="ECO:0000313" key="3">
    <source>
        <dbReference type="Proteomes" id="UP001597387"/>
    </source>
</evidence>
<gene>
    <name evidence="2" type="ORF">ACFSJU_06885</name>
</gene>
<evidence type="ECO:0000259" key="1">
    <source>
        <dbReference type="PROSITE" id="PS50213"/>
    </source>
</evidence>
<accession>A0ABW4ZKP0</accession>
<dbReference type="Proteomes" id="UP001597387">
    <property type="component" value="Unassembled WGS sequence"/>
</dbReference>
<dbReference type="PANTHER" id="PTHR10900">
    <property type="entry name" value="PERIOSTIN-RELATED"/>
    <property type="match status" value="1"/>
</dbReference>
<protein>
    <submittedName>
        <fullName evidence="2">Fasciclin domain-containing protein</fullName>
    </submittedName>
</protein>
<organism evidence="2 3">
    <name type="scientific">Paradesertivirga mongoliensis</name>
    <dbReference type="NCBI Taxonomy" id="2100740"/>
    <lineage>
        <taxon>Bacteria</taxon>
        <taxon>Pseudomonadati</taxon>
        <taxon>Bacteroidota</taxon>
        <taxon>Sphingobacteriia</taxon>
        <taxon>Sphingobacteriales</taxon>
        <taxon>Sphingobacteriaceae</taxon>
        <taxon>Paradesertivirga</taxon>
    </lineage>
</organism>
<feature type="domain" description="FAS1" evidence="1">
    <location>
        <begin position="37"/>
        <end position="160"/>
    </location>
</feature>
<dbReference type="PANTHER" id="PTHR10900:SF77">
    <property type="entry name" value="FI19380P1"/>
    <property type="match status" value="1"/>
</dbReference>
<dbReference type="InterPro" id="IPR000782">
    <property type="entry name" value="FAS1_domain"/>
</dbReference>
<dbReference type="InterPro" id="IPR050904">
    <property type="entry name" value="Adhesion/Biosynth-related"/>
</dbReference>
<dbReference type="SUPFAM" id="SSF82153">
    <property type="entry name" value="FAS1 domain"/>
    <property type="match status" value="1"/>
</dbReference>
<evidence type="ECO:0000313" key="2">
    <source>
        <dbReference type="EMBL" id="MFD2162112.1"/>
    </source>
</evidence>
<dbReference type="RefSeq" id="WP_255897824.1">
    <property type="nucleotide sequence ID" value="NZ_JAFMZO010000001.1"/>
</dbReference>
<dbReference type="Pfam" id="PF02469">
    <property type="entry name" value="Fasciclin"/>
    <property type="match status" value="1"/>
</dbReference>
<dbReference type="Gene3D" id="2.30.180.10">
    <property type="entry name" value="FAS1 domain"/>
    <property type="match status" value="1"/>
</dbReference>
<dbReference type="InterPro" id="IPR036378">
    <property type="entry name" value="FAS1_dom_sf"/>
</dbReference>
<dbReference type="EMBL" id="JBHUHZ010000001">
    <property type="protein sequence ID" value="MFD2162112.1"/>
    <property type="molecule type" value="Genomic_DNA"/>
</dbReference>
<keyword evidence="3" id="KW-1185">Reference proteome</keyword>
<sequence>MNLLKQKILLLLMCTAVMSSCEKKWDDHTAVTEPNFSSQLLDRINSNPDLSKFAEYLVQTNYDDTLGTGKAYTVWAPTNAALQALDPEVINTQAKLELFVANHISNLSFLTASAKNGMVRVKTLNKKSVSFTPTTVDGSVMTSKDLYLGNGVLHIISTAITPKPSAWQLVMSTNSLQKQELETITFTRYDPARAEVTGIDPLTGKPILKPGTGFYTQNRFLQRQFSDRPSAAESALRQSDISHEDSTFTYILLTDAAFTAEKAKLRKYFETSNADTTDSLTGFNVIKDLAFKGFLDKDNFPASVLSVGDSVRFHLDKNAVVETHQVSNGVVYVMSSINYDLGSGTYDKYTKIKPIIIEGESINNTVNTADQNLSMVKATNGTFEKRSRRNPDGSFYTFLYRVGHAQNINFSRYRPNEVHKVKYKVYWRVPKDFNIVPAAKASPLVAGSTIVFSQMRFAIGNPLVETPGFPYVMHGVLPVLDPATNAHQIDPISGKYLYKTDYDEKYLGEFTASRYYSRSIDPFQDELKRTLAIYQVGAASTTAPLNDMYLDYIKLVPVP</sequence>
<dbReference type="PROSITE" id="PS51257">
    <property type="entry name" value="PROKAR_LIPOPROTEIN"/>
    <property type="match status" value="1"/>
</dbReference>